<dbReference type="PATRIC" id="fig|1315283.4.peg.3052"/>
<evidence type="ECO:0000256" key="5">
    <source>
        <dbReference type="SAM" id="SignalP"/>
    </source>
</evidence>
<feature type="transmembrane region" description="Helical" evidence="4">
    <location>
        <begin position="358"/>
        <end position="377"/>
    </location>
</feature>
<dbReference type="FunFam" id="3.30.70.270:FF:000001">
    <property type="entry name" value="Diguanylate cyclase domain protein"/>
    <property type="match status" value="1"/>
</dbReference>
<evidence type="ECO:0000313" key="8">
    <source>
        <dbReference type="Proteomes" id="UP000065261"/>
    </source>
</evidence>
<feature type="signal peptide" evidence="5">
    <location>
        <begin position="1"/>
        <end position="21"/>
    </location>
</feature>
<dbReference type="PROSITE" id="PS50887">
    <property type="entry name" value="GGDEF"/>
    <property type="match status" value="1"/>
</dbReference>
<dbReference type="GO" id="GO:1902201">
    <property type="term" value="P:negative regulation of bacterial-type flagellum-dependent cell motility"/>
    <property type="evidence" value="ECO:0007669"/>
    <property type="project" value="TreeGrafter"/>
</dbReference>
<accession>A0A0U2V9Q6</accession>
<sequence length="621" mass="69975">MKAIGVLLSLLTILFAGLAAANTIEIDDQFTSEKINSIYYSFAPTSITTAQQSDLKQWQTLTNKPLNLGVEQRPIWIQFTIKNTLNTRVTPILSIDNPLLNEVLVYHLLDKRRSSSININAPPLLPQQQIKNEPLLVKLTLPAHSNTTVIVKVSNSSGLRVPLTLWQADALFTYKSKLNLLYGLLIGFVFSLAISCLILYAFSRKQYFAYTGAITLMLSILLYFICGFSFMHTRSAATVQLMIPMLLMLITVLFLPLQQQVCQPKTVTWFKVQKIIIAIYALLIAFIWLFPTLVVTLFCLITTPIVLGSYVVTTSLCIRQNPSEPNKALLLALCSFLAAIVYFIITVSGLYIFTNSRLAFVFICSLSCAFSLGYAVMKLFILQRDEQVTTQQTLIAKSAAQDALLHERLSLQESVRQELETQVDERTFELQVTLRELEEKNRELEQLNMEDPLTGIKNRRFFDKKLVMELRRSRREQTPLSVIMLDIDTFKVINDTYGHLTGDQVIRTAADTIKKQLQRPLDEVARYGGEEFVVLLPNTQNDGAIAIAEKIRHAIATNNVHVAGTTISFTISAGVYTSVAEDINNPEIFTERADKALYFAKQHGRNQVINFPIPQSQSRSV</sequence>
<feature type="transmembrane region" description="Helical" evidence="4">
    <location>
        <begin position="269"/>
        <end position="289"/>
    </location>
</feature>
<proteinExistence type="predicted"/>
<dbReference type="OrthoDB" id="5289013at2"/>
<feature type="transmembrane region" description="Helical" evidence="4">
    <location>
        <begin position="295"/>
        <end position="318"/>
    </location>
</feature>
<dbReference type="Gene3D" id="2.60.40.2380">
    <property type="match status" value="1"/>
</dbReference>
<dbReference type="InterPro" id="IPR000160">
    <property type="entry name" value="GGDEF_dom"/>
</dbReference>
<evidence type="ECO:0000256" key="3">
    <source>
        <dbReference type="ARBA" id="ARBA00034247"/>
    </source>
</evidence>
<dbReference type="GO" id="GO:0005886">
    <property type="term" value="C:plasma membrane"/>
    <property type="evidence" value="ECO:0007669"/>
    <property type="project" value="TreeGrafter"/>
</dbReference>
<evidence type="ECO:0000259" key="6">
    <source>
        <dbReference type="PROSITE" id="PS50887"/>
    </source>
</evidence>
<feature type="transmembrane region" description="Helical" evidence="4">
    <location>
        <begin position="330"/>
        <end position="352"/>
    </location>
</feature>
<keyword evidence="4" id="KW-0812">Transmembrane</keyword>
<dbReference type="NCBIfam" id="TIGR00254">
    <property type="entry name" value="GGDEF"/>
    <property type="match status" value="1"/>
</dbReference>
<keyword evidence="4" id="KW-1133">Transmembrane helix</keyword>
<dbReference type="Proteomes" id="UP000065261">
    <property type="component" value="Chromosome I"/>
</dbReference>
<feature type="domain" description="GGDEF" evidence="6">
    <location>
        <begin position="478"/>
        <end position="613"/>
    </location>
</feature>
<feature type="transmembrane region" description="Helical" evidence="4">
    <location>
        <begin position="180"/>
        <end position="200"/>
    </location>
</feature>
<dbReference type="InterPro" id="IPR011622">
    <property type="entry name" value="7TMR_DISM_rcpt_extracell_dom2"/>
</dbReference>
<feature type="transmembrane region" description="Helical" evidence="4">
    <location>
        <begin position="207"/>
        <end position="231"/>
    </location>
</feature>
<dbReference type="InterPro" id="IPR029787">
    <property type="entry name" value="Nucleotide_cyclase"/>
</dbReference>
<comment type="catalytic activity">
    <reaction evidence="3">
        <text>2 GTP = 3',3'-c-di-GMP + 2 diphosphate</text>
        <dbReference type="Rhea" id="RHEA:24898"/>
        <dbReference type="ChEBI" id="CHEBI:33019"/>
        <dbReference type="ChEBI" id="CHEBI:37565"/>
        <dbReference type="ChEBI" id="CHEBI:58805"/>
        <dbReference type="EC" id="2.7.7.65"/>
    </reaction>
</comment>
<dbReference type="KEGG" id="ptn:PTRA_a3497"/>
<gene>
    <name evidence="7" type="ORF">PTRA_a3497</name>
</gene>
<evidence type="ECO:0000256" key="4">
    <source>
        <dbReference type="SAM" id="Phobius"/>
    </source>
</evidence>
<protein>
    <recommendedName>
        <fullName evidence="2">diguanylate cyclase</fullName>
        <ecNumber evidence="2">2.7.7.65</ecNumber>
    </recommendedName>
</protein>
<dbReference type="PANTHER" id="PTHR45138:SF9">
    <property type="entry name" value="DIGUANYLATE CYCLASE DGCM-RELATED"/>
    <property type="match status" value="1"/>
</dbReference>
<name>A0A0U2V9Q6_9GAMM</name>
<organism evidence="7">
    <name type="scientific">Pseudoalteromonas translucida KMM 520</name>
    <dbReference type="NCBI Taxonomy" id="1315283"/>
    <lineage>
        <taxon>Bacteria</taxon>
        <taxon>Pseudomonadati</taxon>
        <taxon>Pseudomonadota</taxon>
        <taxon>Gammaproteobacteria</taxon>
        <taxon>Alteromonadales</taxon>
        <taxon>Pseudoalteromonadaceae</taxon>
        <taxon>Pseudoalteromonas</taxon>
    </lineage>
</organism>
<dbReference type="Pfam" id="PF00990">
    <property type="entry name" value="GGDEF"/>
    <property type="match status" value="1"/>
</dbReference>
<dbReference type="EMBL" id="CP011034">
    <property type="protein sequence ID" value="ALS34461.1"/>
    <property type="molecule type" value="Genomic_DNA"/>
</dbReference>
<dbReference type="Gene3D" id="3.30.70.270">
    <property type="match status" value="1"/>
</dbReference>
<comment type="cofactor">
    <cofactor evidence="1">
        <name>Mg(2+)</name>
        <dbReference type="ChEBI" id="CHEBI:18420"/>
    </cofactor>
</comment>
<keyword evidence="4" id="KW-0472">Membrane</keyword>
<dbReference type="InterPro" id="IPR043128">
    <property type="entry name" value="Rev_trsase/Diguanyl_cyclase"/>
</dbReference>
<feature type="chain" id="PRO_5006832909" description="diguanylate cyclase" evidence="5">
    <location>
        <begin position="22"/>
        <end position="621"/>
    </location>
</feature>
<dbReference type="AlphaFoldDB" id="A0A0U2V9Q6"/>
<dbReference type="InterPro" id="IPR050469">
    <property type="entry name" value="Diguanylate_Cyclase"/>
</dbReference>
<dbReference type="SMART" id="SM00267">
    <property type="entry name" value="GGDEF"/>
    <property type="match status" value="1"/>
</dbReference>
<reference evidence="7 8" key="1">
    <citation type="submission" date="2015-03" db="EMBL/GenBank/DDBJ databases">
        <authorList>
            <person name="Murphy D."/>
        </authorList>
    </citation>
    <scope>NUCLEOTIDE SEQUENCE [LARGE SCALE GENOMIC DNA]</scope>
    <source>
        <strain evidence="7 8">KMM 520</strain>
    </source>
</reference>
<keyword evidence="5" id="KW-0732">Signal</keyword>
<dbReference type="GO" id="GO:0052621">
    <property type="term" value="F:diguanylate cyclase activity"/>
    <property type="evidence" value="ECO:0007669"/>
    <property type="project" value="UniProtKB-EC"/>
</dbReference>
<dbReference type="SUPFAM" id="SSF55073">
    <property type="entry name" value="Nucleotide cyclase"/>
    <property type="match status" value="1"/>
</dbReference>
<dbReference type="GO" id="GO:0043709">
    <property type="term" value="P:cell adhesion involved in single-species biofilm formation"/>
    <property type="evidence" value="ECO:0007669"/>
    <property type="project" value="TreeGrafter"/>
</dbReference>
<evidence type="ECO:0000313" key="7">
    <source>
        <dbReference type="EMBL" id="ALS34461.1"/>
    </source>
</evidence>
<evidence type="ECO:0000256" key="1">
    <source>
        <dbReference type="ARBA" id="ARBA00001946"/>
    </source>
</evidence>
<feature type="transmembrane region" description="Helical" evidence="4">
    <location>
        <begin position="237"/>
        <end position="257"/>
    </location>
</feature>
<evidence type="ECO:0000256" key="2">
    <source>
        <dbReference type="ARBA" id="ARBA00012528"/>
    </source>
</evidence>
<dbReference type="EC" id="2.7.7.65" evidence="2"/>
<dbReference type="PANTHER" id="PTHR45138">
    <property type="entry name" value="REGULATORY COMPONENTS OF SENSORY TRANSDUCTION SYSTEM"/>
    <property type="match status" value="1"/>
</dbReference>
<dbReference type="RefSeq" id="WP_058374406.1">
    <property type="nucleotide sequence ID" value="NZ_CP011034.1"/>
</dbReference>
<dbReference type="Pfam" id="PF07696">
    <property type="entry name" value="7TMR-DISMED2"/>
    <property type="match status" value="1"/>
</dbReference>
<dbReference type="CDD" id="cd01949">
    <property type="entry name" value="GGDEF"/>
    <property type="match status" value="1"/>
</dbReference>